<dbReference type="EMBL" id="BAAAQK010000005">
    <property type="protein sequence ID" value="GAA1840304.1"/>
    <property type="molecule type" value="Genomic_DNA"/>
</dbReference>
<dbReference type="Pfam" id="PF24830">
    <property type="entry name" value="DUF7714"/>
    <property type="match status" value="1"/>
</dbReference>
<dbReference type="Proteomes" id="UP001500449">
    <property type="component" value="Unassembled WGS sequence"/>
</dbReference>
<comment type="caution">
    <text evidence="1">The sequence shown here is derived from an EMBL/GenBank/DDBJ whole genome shotgun (WGS) entry which is preliminary data.</text>
</comment>
<name>A0ABN2MWM5_9PSEU</name>
<dbReference type="RefSeq" id="WP_344414711.1">
    <property type="nucleotide sequence ID" value="NZ_BAAAQK010000005.1"/>
</dbReference>
<protein>
    <submittedName>
        <fullName evidence="1">Uncharacterized protein</fullName>
    </submittedName>
</protein>
<sequence length="301" mass="32805">MTAPAPAGYGVNFVPLRYRGVAVSRVEVPLDEASLRAHLLGRPAYRRTRFIVLRSPAGTAVVRVTRAEPEPLLSPITEVSLLAGPQECADVCDPEADTGIPSQLAAAAVRLAPGARVVVVEGRYAHVNFIVEPRPIRIVVREVVPPEPAKLADQARRIVAVSEDLPPVEIVEELVRLDRLALQRPAEHYLLPCRGSGGEVPGARVSYLDEHPERADWTLLGCTRSLQIHEGFYGDVPPIVDFCPKRQLQGPGPLLTKCCMQEEHVESGDGWVAVPWGASLEHVRDALRRIADREAPAWAPG</sequence>
<reference evidence="1 2" key="1">
    <citation type="journal article" date="2019" name="Int. J. Syst. Evol. Microbiol.">
        <title>The Global Catalogue of Microorganisms (GCM) 10K type strain sequencing project: providing services to taxonomists for standard genome sequencing and annotation.</title>
        <authorList>
            <consortium name="The Broad Institute Genomics Platform"/>
            <consortium name="The Broad Institute Genome Sequencing Center for Infectious Disease"/>
            <person name="Wu L."/>
            <person name="Ma J."/>
        </authorList>
    </citation>
    <scope>NUCLEOTIDE SEQUENCE [LARGE SCALE GENOMIC DNA]</scope>
    <source>
        <strain evidence="1 2">JCM 16009</strain>
    </source>
</reference>
<gene>
    <name evidence="1" type="ORF">GCM10009836_19530</name>
</gene>
<evidence type="ECO:0000313" key="1">
    <source>
        <dbReference type="EMBL" id="GAA1840304.1"/>
    </source>
</evidence>
<keyword evidence="2" id="KW-1185">Reference proteome</keyword>
<organism evidence="1 2">
    <name type="scientific">Pseudonocardia ailaonensis</name>
    <dbReference type="NCBI Taxonomy" id="367279"/>
    <lineage>
        <taxon>Bacteria</taxon>
        <taxon>Bacillati</taxon>
        <taxon>Actinomycetota</taxon>
        <taxon>Actinomycetes</taxon>
        <taxon>Pseudonocardiales</taxon>
        <taxon>Pseudonocardiaceae</taxon>
        <taxon>Pseudonocardia</taxon>
    </lineage>
</organism>
<proteinExistence type="predicted"/>
<dbReference type="InterPro" id="IPR056131">
    <property type="entry name" value="DUF7714"/>
</dbReference>
<evidence type="ECO:0000313" key="2">
    <source>
        <dbReference type="Proteomes" id="UP001500449"/>
    </source>
</evidence>
<accession>A0ABN2MWM5</accession>